<accession>A0A5Q3FMQ9</accession>
<dbReference type="Proteomes" id="UP000760494">
    <property type="component" value="Unassembled WGS sequence"/>
</dbReference>
<evidence type="ECO:0000313" key="2">
    <source>
        <dbReference type="EMBL" id="VTT69981.1"/>
    </source>
</evidence>
<dbReference type="PANTHER" id="PTHR37013">
    <property type="entry name" value="INTEGRAL MEMBRANE PROTEIN (AFU_ORTHOLOGUE AFUA_1G05950)-RELATED"/>
    <property type="match status" value="1"/>
</dbReference>
<evidence type="ECO:0000259" key="1">
    <source>
        <dbReference type="Pfam" id="PF24802"/>
    </source>
</evidence>
<dbReference type="AlphaFoldDB" id="A0A5Q3FMQ9"/>
<dbReference type="InterPro" id="IPR056120">
    <property type="entry name" value="DUF7703"/>
</dbReference>
<dbReference type="EMBL" id="CABFJX010000268">
    <property type="protein sequence ID" value="VTT69981.1"/>
    <property type="molecule type" value="Genomic_DNA"/>
</dbReference>
<name>A0A5Q3FMQ9_FUSFU</name>
<comment type="caution">
    <text evidence="2">The sequence shown here is derived from an EMBL/GenBank/DDBJ whole genome shotgun (WGS) entry which is preliminary data.</text>
</comment>
<dbReference type="Pfam" id="PF24802">
    <property type="entry name" value="DUF7703"/>
    <property type="match status" value="1"/>
</dbReference>
<sequence>MLVSVARGCLSSGMHLSVIYRREDGLVYSPKAVLVIATSTLALYNACELLALIFTTFKQHHGLYFWSLLLTTLGVFPYALGWLFGYLDILGTDASKAIASLGWIVLVSGQSVVLYSRLHLVLNNMRIQRAVLWMIVVNGTIWHTTQTALLFTIGPSVDGNNPTRIFVAIEKTQMTIFCAQEFVISGLYLWGTIDILQTSLGNKQKTMWYLLIINLLIVAMDIALLIIMYKDHYTIEQGVKLVIYSTKLKLEFAVLGKLVDVAQSRGGSSVSETHPSRFIEMHARGHGRSDNFPEIVHFENTAARRMADDEESMRHLYDDAIKQIYKG</sequence>
<gene>
    <name evidence="2" type="ORF">C2S_7784</name>
</gene>
<evidence type="ECO:0000313" key="3">
    <source>
        <dbReference type="Proteomes" id="UP000760494"/>
    </source>
</evidence>
<dbReference type="PANTHER" id="PTHR37013:SF3">
    <property type="entry name" value="INTEGRAL MEMBRANE PROTEIN (AFU_ORTHOLOGUE AFUA_1G05950)"/>
    <property type="match status" value="1"/>
</dbReference>
<organism evidence="2 3">
    <name type="scientific">Fusarium fujikuroi</name>
    <name type="common">Bakanae and foot rot disease fungus</name>
    <name type="synonym">Gibberella fujikuroi</name>
    <dbReference type="NCBI Taxonomy" id="5127"/>
    <lineage>
        <taxon>Eukaryota</taxon>
        <taxon>Fungi</taxon>
        <taxon>Dikarya</taxon>
        <taxon>Ascomycota</taxon>
        <taxon>Pezizomycotina</taxon>
        <taxon>Sordariomycetes</taxon>
        <taxon>Hypocreomycetidae</taxon>
        <taxon>Hypocreales</taxon>
        <taxon>Nectriaceae</taxon>
        <taxon>Fusarium</taxon>
        <taxon>Fusarium fujikuroi species complex</taxon>
    </lineage>
</organism>
<protein>
    <recommendedName>
        <fullName evidence="1">DUF7703 domain-containing protein</fullName>
    </recommendedName>
</protein>
<proteinExistence type="predicted"/>
<feature type="domain" description="DUF7703" evidence="1">
    <location>
        <begin position="31"/>
        <end position="262"/>
    </location>
</feature>
<reference evidence="2" key="1">
    <citation type="submission" date="2019-05" db="EMBL/GenBank/DDBJ databases">
        <authorList>
            <person name="Piombo E."/>
        </authorList>
    </citation>
    <scope>NUCLEOTIDE SEQUENCE</scope>
    <source>
        <strain evidence="2">C2S</strain>
    </source>
</reference>